<gene>
    <name evidence="1" type="ORF">ACN42_g6288</name>
</gene>
<dbReference type="Proteomes" id="UP000055045">
    <property type="component" value="Unassembled WGS sequence"/>
</dbReference>
<reference evidence="1 2" key="1">
    <citation type="submission" date="2015-10" db="EMBL/GenBank/DDBJ databases">
        <title>Genome sequencing of Penicillium freii.</title>
        <authorList>
            <person name="Nguyen H.D."/>
            <person name="Visagie C.M."/>
            <person name="Seifert K.A."/>
        </authorList>
    </citation>
    <scope>NUCLEOTIDE SEQUENCE [LARGE SCALE GENOMIC DNA]</scope>
    <source>
        <strain evidence="1 2">DAOM 242723</strain>
    </source>
</reference>
<evidence type="ECO:0000313" key="2">
    <source>
        <dbReference type="Proteomes" id="UP000055045"/>
    </source>
</evidence>
<dbReference type="EMBL" id="LLXE01000158">
    <property type="protein sequence ID" value="KUM60829.1"/>
    <property type="molecule type" value="Genomic_DNA"/>
</dbReference>
<dbReference type="AlphaFoldDB" id="A0A101MHT8"/>
<keyword evidence="2" id="KW-1185">Reference proteome</keyword>
<evidence type="ECO:0000313" key="1">
    <source>
        <dbReference type="EMBL" id="KUM60829.1"/>
    </source>
</evidence>
<comment type="caution">
    <text evidence="1">The sequence shown here is derived from an EMBL/GenBank/DDBJ whole genome shotgun (WGS) entry which is preliminary data.</text>
</comment>
<sequence>MSERGERGSVLLRVVSLGSSVHCKHNVSLEHIWMERMYNIYKKRKNEIEIGNWKYDNNSEGDDFPRFYNIKVSPSIRAVAIAMTR</sequence>
<protein>
    <submittedName>
        <fullName evidence="1">Uncharacterized protein</fullName>
    </submittedName>
</protein>
<name>A0A101MHT8_PENFR</name>
<organism evidence="1 2">
    <name type="scientific">Penicillium freii</name>
    <dbReference type="NCBI Taxonomy" id="48697"/>
    <lineage>
        <taxon>Eukaryota</taxon>
        <taxon>Fungi</taxon>
        <taxon>Dikarya</taxon>
        <taxon>Ascomycota</taxon>
        <taxon>Pezizomycotina</taxon>
        <taxon>Eurotiomycetes</taxon>
        <taxon>Eurotiomycetidae</taxon>
        <taxon>Eurotiales</taxon>
        <taxon>Aspergillaceae</taxon>
        <taxon>Penicillium</taxon>
    </lineage>
</organism>
<accession>A0A101MHT8</accession>
<proteinExistence type="predicted"/>